<feature type="compositionally biased region" description="Low complexity" evidence="2">
    <location>
        <begin position="1"/>
        <end position="18"/>
    </location>
</feature>
<comment type="caution">
    <text evidence="4">The sequence shown here is derived from an EMBL/GenBank/DDBJ whole genome shotgun (WGS) entry which is preliminary data.</text>
</comment>
<gene>
    <name evidence="4" type="ORF">E1B28_005996</name>
</gene>
<feature type="domain" description="BZIP" evidence="3">
    <location>
        <begin position="486"/>
        <end position="500"/>
    </location>
</feature>
<dbReference type="AlphaFoldDB" id="A0A9P7UVZ6"/>
<feature type="region of interest" description="Disordered" evidence="2">
    <location>
        <begin position="1"/>
        <end position="66"/>
    </location>
</feature>
<accession>A0A9P7UVZ6</accession>
<organism evidence="4 5">
    <name type="scientific">Marasmius oreades</name>
    <name type="common">fairy-ring Marasmius</name>
    <dbReference type="NCBI Taxonomy" id="181124"/>
    <lineage>
        <taxon>Eukaryota</taxon>
        <taxon>Fungi</taxon>
        <taxon>Dikarya</taxon>
        <taxon>Basidiomycota</taxon>
        <taxon>Agaricomycotina</taxon>
        <taxon>Agaricomycetes</taxon>
        <taxon>Agaricomycetidae</taxon>
        <taxon>Agaricales</taxon>
        <taxon>Marasmiineae</taxon>
        <taxon>Marasmiaceae</taxon>
        <taxon>Marasmius</taxon>
    </lineage>
</organism>
<dbReference type="GeneID" id="66075072"/>
<sequence>MTRTSSSSSESATEIESSYLPGSAHGSPYLSPLSPSSSSASPLTSYSNNDREHSHHRLHTLPPLETSQSRLSVPAIFNQQYYNNNTHHSQDVPRPHVNSSAISHSSTATRHGPSSNNPLDNSSSSSSNVSLTHPNSVALQQLANHYGIPSVLPKPPLSKSATKTQQSQSTRSTPPLPDFQYQLSNYLSMLAQKPESDPTNTTPMSNNIAEDASSMDNDADDAMQSVVQTLMASPEFNIQAIMDSPAISSPNSFLTSPFDTPNHQFDASPLIDFADTFGDTSPMDTPLFDEFNTSPIDDSPFLDALSTPVMDAVDGMEMFANGSPLFDDGGVGMYQDLETSLKPSAAPEVEWDKLLKMSPQTPSLDPSLVYPSPSLQSEQSFPVPSSKSATSGATVAPTNRRKQPTATGTRRNITPQSLVPHDAPTQPRRYVTPSVTSKKEVPATFARKKRKAVSGAVAVGEDELDCDADLPPLKPDATEMEQIEYKRRQNTLAARKSRKRKLEYQQGIEDENEQLKNQVEAWKTRCEVLSGMLKGAGIHVDLQDLGNTK</sequence>
<feature type="region of interest" description="Disordered" evidence="2">
    <location>
        <begin position="362"/>
        <end position="436"/>
    </location>
</feature>
<feature type="compositionally biased region" description="Polar residues" evidence="2">
    <location>
        <begin position="97"/>
        <end position="109"/>
    </location>
</feature>
<dbReference type="CDD" id="cd12193">
    <property type="entry name" value="bZIP_GCN4"/>
    <property type="match status" value="1"/>
</dbReference>
<feature type="compositionally biased region" description="Low complexity" evidence="2">
    <location>
        <begin position="113"/>
        <end position="132"/>
    </location>
</feature>
<feature type="compositionally biased region" description="Low complexity" evidence="2">
    <location>
        <begin position="157"/>
        <end position="173"/>
    </location>
</feature>
<feature type="compositionally biased region" description="Polar residues" evidence="2">
    <location>
        <begin position="373"/>
        <end position="397"/>
    </location>
</feature>
<keyword evidence="5" id="KW-1185">Reference proteome</keyword>
<dbReference type="InterPro" id="IPR004827">
    <property type="entry name" value="bZIP"/>
</dbReference>
<proteinExistence type="predicted"/>
<reference evidence="4" key="1">
    <citation type="journal article" date="2021" name="Genome Biol. Evol.">
        <title>The assembled and annotated genome of the fairy-ring fungus Marasmius oreades.</title>
        <authorList>
            <person name="Hiltunen M."/>
            <person name="Ament-Velasquez S.L."/>
            <person name="Johannesson H."/>
        </authorList>
    </citation>
    <scope>NUCLEOTIDE SEQUENCE</scope>
    <source>
        <strain evidence="4">03SP1</strain>
    </source>
</reference>
<evidence type="ECO:0000256" key="1">
    <source>
        <dbReference type="SAM" id="Coils"/>
    </source>
</evidence>
<feature type="region of interest" description="Disordered" evidence="2">
    <location>
        <begin position="85"/>
        <end position="132"/>
    </location>
</feature>
<feature type="region of interest" description="Disordered" evidence="2">
    <location>
        <begin position="148"/>
        <end position="178"/>
    </location>
</feature>
<dbReference type="GO" id="GO:0003700">
    <property type="term" value="F:DNA-binding transcription factor activity"/>
    <property type="evidence" value="ECO:0007669"/>
    <property type="project" value="InterPro"/>
</dbReference>
<dbReference type="EMBL" id="CM032183">
    <property type="protein sequence ID" value="KAG7095221.1"/>
    <property type="molecule type" value="Genomic_DNA"/>
</dbReference>
<dbReference type="SUPFAM" id="SSF57959">
    <property type="entry name" value="Leucine zipper domain"/>
    <property type="match status" value="1"/>
</dbReference>
<feature type="coiled-coil region" evidence="1">
    <location>
        <begin position="505"/>
        <end position="532"/>
    </location>
</feature>
<dbReference type="Gene3D" id="3.30.160.60">
    <property type="entry name" value="Classic Zinc Finger"/>
    <property type="match status" value="1"/>
</dbReference>
<evidence type="ECO:0000259" key="3">
    <source>
        <dbReference type="PROSITE" id="PS00036"/>
    </source>
</evidence>
<dbReference type="OrthoDB" id="2257100at2759"/>
<feature type="compositionally biased region" description="Low complexity" evidence="2">
    <location>
        <begin position="27"/>
        <end position="47"/>
    </location>
</feature>
<name>A0A9P7UVZ6_9AGAR</name>
<evidence type="ECO:0000313" key="4">
    <source>
        <dbReference type="EMBL" id="KAG7095221.1"/>
    </source>
</evidence>
<dbReference type="Pfam" id="PF07716">
    <property type="entry name" value="bZIP_2"/>
    <property type="match status" value="1"/>
</dbReference>
<dbReference type="InterPro" id="IPR046347">
    <property type="entry name" value="bZIP_sf"/>
</dbReference>
<evidence type="ECO:0000313" key="5">
    <source>
        <dbReference type="Proteomes" id="UP001049176"/>
    </source>
</evidence>
<evidence type="ECO:0000256" key="2">
    <source>
        <dbReference type="SAM" id="MobiDB-lite"/>
    </source>
</evidence>
<protein>
    <recommendedName>
        <fullName evidence="3">BZIP domain-containing protein</fullName>
    </recommendedName>
</protein>
<dbReference type="RefSeq" id="XP_043011691.1">
    <property type="nucleotide sequence ID" value="XM_043150602.1"/>
</dbReference>
<feature type="compositionally biased region" description="Polar residues" evidence="2">
    <location>
        <begin position="404"/>
        <end position="417"/>
    </location>
</feature>
<dbReference type="Proteomes" id="UP001049176">
    <property type="component" value="Chromosome 3"/>
</dbReference>
<dbReference type="KEGG" id="more:E1B28_005996"/>
<keyword evidence="1" id="KW-0175">Coiled coil</keyword>
<dbReference type="PROSITE" id="PS00036">
    <property type="entry name" value="BZIP_BASIC"/>
    <property type="match status" value="1"/>
</dbReference>